<name>A0A926WIB7_9NOST</name>
<gene>
    <name evidence="4" type="ORF">H6G06_16965</name>
</gene>
<dbReference type="AlphaFoldDB" id="A0A926WIB7"/>
<evidence type="ECO:0000259" key="3">
    <source>
        <dbReference type="Pfam" id="PF22335"/>
    </source>
</evidence>
<dbReference type="GO" id="GO:0000166">
    <property type="term" value="F:nucleotide binding"/>
    <property type="evidence" value="ECO:0007669"/>
    <property type="project" value="UniProtKB-KW"/>
</dbReference>
<sequence>MNKYIVTVIDTTGIQKYIFGSNRLKENVGASYLVKLATGDWITDHNWINDCLRKLGNVYIPDVASNQLEPRIYQDSKIIAELIYFGGGNTFLLFRDTEENYAQQFTKLLTKKILVEAPGLNVAIAHQPFEWNGEKPLRDIIKYDLIKGKLDIQKRKPISSYPLLGLSVTAACVSTGLVGAETREIDGITRTLSREAISKLDIADPNANNYLKKIIFDENKIRKRNEQYDIPYDVDDLGRSENESSYMAVIHIDGNQMGKRFENYAEIQSNDQEFIIAMRELSWGVSQASQNALEAVSQAVINLINEDKFKIKDNYLPFRPIVYGGDDVNFVCDGRLGLSLAVKFLEKFEEFTQDLPSKNGKEKVTACAGIAIVKTHYPFSKAYDLSKSLCSNAKKFVREETDNYSGKQPIFSALDWHIASSSLLGSISEIREREYRVQIPEYDKIAHLNMRPLRSHPYPDEWRTWTGFLKVVNYFNTHPDHKDRRNKVMALREVLRQGKKATEQYIQAYGLKLPDFPNANSLLAKEGWWKDRCGYFDAIEAMDFYIPLEAEANE</sequence>
<comment type="caution">
    <text evidence="4">The sequence shown here is derived from an EMBL/GenBank/DDBJ whole genome shotgun (WGS) entry which is preliminary data.</text>
</comment>
<evidence type="ECO:0000256" key="2">
    <source>
        <dbReference type="ARBA" id="ARBA00023118"/>
    </source>
</evidence>
<dbReference type="InterPro" id="IPR043128">
    <property type="entry name" value="Rev_trsase/Diguanyl_cyclase"/>
</dbReference>
<reference evidence="5" key="1">
    <citation type="journal article" date="2020" name="ISME J.">
        <title>Comparative genomics reveals insights into cyanobacterial evolution and habitat adaptation.</title>
        <authorList>
            <person name="Chen M.Y."/>
            <person name="Teng W.K."/>
            <person name="Zhao L."/>
            <person name="Hu C.X."/>
            <person name="Zhou Y.K."/>
            <person name="Han B.P."/>
            <person name="Song L.R."/>
            <person name="Shu W.S."/>
        </authorList>
    </citation>
    <scope>NUCLEOTIDE SEQUENCE [LARGE SCALE GENOMIC DNA]</scope>
    <source>
        <strain evidence="5">FACHB-251</strain>
    </source>
</reference>
<dbReference type="Gene3D" id="3.30.70.270">
    <property type="match status" value="1"/>
</dbReference>
<proteinExistence type="predicted"/>
<evidence type="ECO:0000313" key="4">
    <source>
        <dbReference type="EMBL" id="MBD2295125.1"/>
    </source>
</evidence>
<dbReference type="Pfam" id="PF22335">
    <property type="entry name" value="Cas10-Cmr2_palm2"/>
    <property type="match status" value="1"/>
</dbReference>
<organism evidence="4 5">
    <name type="scientific">Anabaena sphaerica FACHB-251</name>
    <dbReference type="NCBI Taxonomy" id="2692883"/>
    <lineage>
        <taxon>Bacteria</taxon>
        <taxon>Bacillati</taxon>
        <taxon>Cyanobacteriota</taxon>
        <taxon>Cyanophyceae</taxon>
        <taxon>Nostocales</taxon>
        <taxon>Nostocaceae</taxon>
        <taxon>Anabaena</taxon>
    </lineage>
</organism>
<keyword evidence="5" id="KW-1185">Reference proteome</keyword>
<evidence type="ECO:0000313" key="5">
    <source>
        <dbReference type="Proteomes" id="UP000662185"/>
    </source>
</evidence>
<dbReference type="InterPro" id="IPR054767">
    <property type="entry name" value="Cas10-Cmr2_palm2"/>
</dbReference>
<keyword evidence="2" id="KW-0051">Antiviral defense</keyword>
<evidence type="ECO:0000256" key="1">
    <source>
        <dbReference type="ARBA" id="ARBA00022741"/>
    </source>
</evidence>
<protein>
    <recommendedName>
        <fullName evidence="3">Cas10/Cmr2 second palm domain-containing protein</fullName>
    </recommendedName>
</protein>
<feature type="domain" description="Cas10/Cmr2 second palm" evidence="3">
    <location>
        <begin position="246"/>
        <end position="395"/>
    </location>
</feature>
<dbReference type="GO" id="GO:0051607">
    <property type="term" value="P:defense response to virus"/>
    <property type="evidence" value="ECO:0007669"/>
    <property type="project" value="UniProtKB-KW"/>
</dbReference>
<accession>A0A926WIB7</accession>
<dbReference type="EMBL" id="JACJQU010000010">
    <property type="protein sequence ID" value="MBD2295125.1"/>
    <property type="molecule type" value="Genomic_DNA"/>
</dbReference>
<dbReference type="Proteomes" id="UP000662185">
    <property type="component" value="Unassembled WGS sequence"/>
</dbReference>
<keyword evidence="1" id="KW-0547">Nucleotide-binding</keyword>